<proteinExistence type="predicted"/>
<sequence length="826" mass="92069">MGQDKDGKPPDAAPAGSNEPPQTSLTRDDDADDPSPGLVWPLCASEPVESSESQVQSPYDSRHEEAGLKGDLDTKPVAEVQGEGSKGTGTASTRNEQRHNAEDFQEYHDRIHNAMNHCAPDLYHLARDTEPLYLSPRDFVLPANLCTYVSKFVSTIAGSVGMNNLNRAALDAQRDECGAAQKPERLALTQETLMNYIAKPLEMLCIYIQTWQLRVVDHENGPAADLGLDAAVPTPGEIELEAFAELTSQYNKLKLAYSHLLMEVRAQRAEPSPPKRRPSWDWQQATRVCAACGSKFERHVKDKGEPKEKARMEVPAEDDQSIASHPLLSVSRTEVGAPTASAEVLEETAEEWTDDLATFDEEQARLLQQPRYVSPTGFSVISAAEAQEDPDILEPTPSYPRAPSPTQFLNTTSPWHADAEAQARSHHVPEDRCSVASILGKYGPPQEDLSRSSSPLRRKQYLEDMLHRKCEEHERLREIYEEMADRYEGMTRIYERSAKRYNILTRRYESLTERHEEMKARFDRDRQIHDTVTAVYVTKAVDVDWTRNSSRSRSGSNGNGIRSMSPPVSPRGTVYPMTPPPSLDTTETGRRVNVEPRARVSAPGRAPNIPKFEQGPRAAVRRPRVELQTKSPEAEASMVCDSHTVPRTGQSLSFSGFVENQCQSWVTMYDFLWSFIDAIPQPSVPLPGADGSSLPMNRNAEPGIPWSAFFNVLTHAVLVFGIQTWIACAEERNTWLYANNIKPPTLLSSYARGERSSWPGLHGGLFTGAELSMLLTLMLLNSRHVLGLLGRVVRAFDLANRQSMRVVVFGAVVFMFCKYGGQRSPQ</sequence>
<evidence type="ECO:0000256" key="1">
    <source>
        <dbReference type="SAM" id="Coils"/>
    </source>
</evidence>
<reference evidence="3 4" key="1">
    <citation type="journal article" date="2014" name="Proc. Natl. Acad. Sci. U.S.A.">
        <title>Trajectory and genomic determinants of fungal-pathogen speciation and host adaptation.</title>
        <authorList>
            <person name="Hu X."/>
            <person name="Xiao G."/>
            <person name="Zheng P."/>
            <person name="Shang Y."/>
            <person name="Su Y."/>
            <person name="Zhang X."/>
            <person name="Liu X."/>
            <person name="Zhan S."/>
            <person name="St Leger R.J."/>
            <person name="Wang C."/>
        </authorList>
    </citation>
    <scope>NUCLEOTIDE SEQUENCE [LARGE SCALE GENOMIC DNA]</scope>
    <source>
        <strain evidence="3 4">ARSEF 1941</strain>
    </source>
</reference>
<protein>
    <submittedName>
        <fullName evidence="3">Uncharacterized protein</fullName>
    </submittedName>
</protein>
<comment type="caution">
    <text evidence="3">The sequence shown here is derived from an EMBL/GenBank/DDBJ whole genome shotgun (WGS) entry which is preliminary data.</text>
</comment>
<feature type="compositionally biased region" description="Low complexity" evidence="2">
    <location>
        <begin position="548"/>
        <end position="565"/>
    </location>
</feature>
<evidence type="ECO:0000313" key="4">
    <source>
        <dbReference type="Proteomes" id="UP000030816"/>
    </source>
</evidence>
<dbReference type="RefSeq" id="XP_040679940.1">
    <property type="nucleotide sequence ID" value="XM_040822135.1"/>
</dbReference>
<dbReference type="HOGENOM" id="CLU_349517_0_0_1"/>
<feature type="compositionally biased region" description="Basic and acidic residues" evidence="2">
    <location>
        <begin position="60"/>
        <end position="76"/>
    </location>
</feature>
<feature type="region of interest" description="Disordered" evidence="2">
    <location>
        <begin position="1"/>
        <end position="98"/>
    </location>
</feature>
<dbReference type="OrthoDB" id="4938493at2759"/>
<name>A0A0B2WZ80_METAS</name>
<organism evidence="3 4">
    <name type="scientific">Metarhizium album (strain ARSEF 1941)</name>
    <dbReference type="NCBI Taxonomy" id="1081103"/>
    <lineage>
        <taxon>Eukaryota</taxon>
        <taxon>Fungi</taxon>
        <taxon>Dikarya</taxon>
        <taxon>Ascomycota</taxon>
        <taxon>Pezizomycotina</taxon>
        <taxon>Sordariomycetes</taxon>
        <taxon>Hypocreomycetidae</taxon>
        <taxon>Hypocreales</taxon>
        <taxon>Clavicipitaceae</taxon>
        <taxon>Metarhizium</taxon>
    </lineage>
</organism>
<dbReference type="Proteomes" id="UP000030816">
    <property type="component" value="Unassembled WGS sequence"/>
</dbReference>
<dbReference type="AlphaFoldDB" id="A0A0B2WZ80"/>
<keyword evidence="1" id="KW-0175">Coiled coil</keyword>
<feature type="region of interest" description="Disordered" evidence="2">
    <location>
        <begin position="548"/>
        <end position="639"/>
    </location>
</feature>
<dbReference type="GeneID" id="63737791"/>
<feature type="compositionally biased region" description="Low complexity" evidence="2">
    <location>
        <begin position="45"/>
        <end position="58"/>
    </location>
</feature>
<dbReference type="EMBL" id="AZHE01000006">
    <property type="protein sequence ID" value="KHN98874.1"/>
    <property type="molecule type" value="Genomic_DNA"/>
</dbReference>
<evidence type="ECO:0000256" key="2">
    <source>
        <dbReference type="SAM" id="MobiDB-lite"/>
    </source>
</evidence>
<evidence type="ECO:0000313" key="3">
    <source>
        <dbReference type="EMBL" id="KHN98874.1"/>
    </source>
</evidence>
<keyword evidence="4" id="KW-1185">Reference proteome</keyword>
<gene>
    <name evidence="3" type="ORF">MAM_03336</name>
</gene>
<feature type="compositionally biased region" description="Basic and acidic residues" evidence="2">
    <location>
        <begin position="587"/>
        <end position="598"/>
    </location>
</feature>
<feature type="coiled-coil region" evidence="1">
    <location>
        <begin position="470"/>
        <end position="521"/>
    </location>
</feature>
<dbReference type="STRING" id="1081103.A0A0B2WZ80"/>
<accession>A0A0B2WZ80</accession>